<reference evidence="3 4" key="1">
    <citation type="submission" date="2019-05" db="EMBL/GenBank/DDBJ databases">
        <title>Another draft genome of Portunus trituberculatus and its Hox gene families provides insights of decapod evolution.</title>
        <authorList>
            <person name="Jeong J.-H."/>
            <person name="Song I."/>
            <person name="Kim S."/>
            <person name="Choi T."/>
            <person name="Kim D."/>
            <person name="Ryu S."/>
            <person name="Kim W."/>
        </authorList>
    </citation>
    <scope>NUCLEOTIDE SEQUENCE [LARGE SCALE GENOMIC DNA]</scope>
    <source>
        <tissue evidence="3">Muscle</tissue>
    </source>
</reference>
<keyword evidence="2" id="KW-0472">Membrane</keyword>
<comment type="caution">
    <text evidence="3">The sequence shown here is derived from an EMBL/GenBank/DDBJ whole genome shotgun (WGS) entry which is preliminary data.</text>
</comment>
<protein>
    <submittedName>
        <fullName evidence="3">Uncharacterized protein</fullName>
    </submittedName>
</protein>
<dbReference type="EMBL" id="VSRR010024677">
    <property type="protein sequence ID" value="MPC66381.1"/>
    <property type="molecule type" value="Genomic_DNA"/>
</dbReference>
<evidence type="ECO:0000313" key="4">
    <source>
        <dbReference type="Proteomes" id="UP000324222"/>
    </source>
</evidence>
<feature type="transmembrane region" description="Helical" evidence="2">
    <location>
        <begin position="12"/>
        <end position="35"/>
    </location>
</feature>
<name>A0A5B7H1E7_PORTR</name>
<evidence type="ECO:0000256" key="1">
    <source>
        <dbReference type="SAM" id="MobiDB-lite"/>
    </source>
</evidence>
<feature type="compositionally biased region" description="Basic and acidic residues" evidence="1">
    <location>
        <begin position="87"/>
        <end position="105"/>
    </location>
</feature>
<accession>A0A5B7H1E7</accession>
<proteinExistence type="predicted"/>
<keyword evidence="2" id="KW-0812">Transmembrane</keyword>
<dbReference type="Proteomes" id="UP000324222">
    <property type="component" value="Unassembled WGS sequence"/>
</dbReference>
<sequence>MLLFIFQCNFPVFLPLFLYSFFFLLSSSVSQYVVLYPSIPSLSIHSSPSAKSLPGSARQAVQTNQVRDLPREIHVCERVKSKRKVRVERQASREAGRHEGRKEMRVVASQVGGEATRRLRKGRKW</sequence>
<keyword evidence="2" id="KW-1133">Transmembrane helix</keyword>
<feature type="region of interest" description="Disordered" evidence="1">
    <location>
        <begin position="87"/>
        <end position="125"/>
    </location>
</feature>
<evidence type="ECO:0000313" key="3">
    <source>
        <dbReference type="EMBL" id="MPC66381.1"/>
    </source>
</evidence>
<organism evidence="3 4">
    <name type="scientific">Portunus trituberculatus</name>
    <name type="common">Swimming crab</name>
    <name type="synonym">Neptunus trituberculatus</name>
    <dbReference type="NCBI Taxonomy" id="210409"/>
    <lineage>
        <taxon>Eukaryota</taxon>
        <taxon>Metazoa</taxon>
        <taxon>Ecdysozoa</taxon>
        <taxon>Arthropoda</taxon>
        <taxon>Crustacea</taxon>
        <taxon>Multicrustacea</taxon>
        <taxon>Malacostraca</taxon>
        <taxon>Eumalacostraca</taxon>
        <taxon>Eucarida</taxon>
        <taxon>Decapoda</taxon>
        <taxon>Pleocyemata</taxon>
        <taxon>Brachyura</taxon>
        <taxon>Eubrachyura</taxon>
        <taxon>Portunoidea</taxon>
        <taxon>Portunidae</taxon>
        <taxon>Portuninae</taxon>
        <taxon>Portunus</taxon>
    </lineage>
</organism>
<keyword evidence="4" id="KW-1185">Reference proteome</keyword>
<gene>
    <name evidence="3" type="ORF">E2C01_060528</name>
</gene>
<dbReference type="AlphaFoldDB" id="A0A5B7H1E7"/>
<evidence type="ECO:0000256" key="2">
    <source>
        <dbReference type="SAM" id="Phobius"/>
    </source>
</evidence>